<accession>A0A0G3HH09</accession>
<dbReference type="InterPro" id="IPR022434">
    <property type="entry name" value="ABC_LPXTG_lipo_actinobac"/>
</dbReference>
<evidence type="ECO:0000313" key="5">
    <source>
        <dbReference type="EMBL" id="AKK12070.1"/>
    </source>
</evidence>
<dbReference type="GO" id="GO:0007155">
    <property type="term" value="P:cell adhesion"/>
    <property type="evidence" value="ECO:0007669"/>
    <property type="project" value="InterPro"/>
</dbReference>
<protein>
    <submittedName>
        <fullName evidence="5">Anchored repeat ABC transporter, substrate-binding protein</fullName>
    </submittedName>
</protein>
<dbReference type="Proteomes" id="UP000035548">
    <property type="component" value="Chromosome"/>
</dbReference>
<dbReference type="GO" id="GO:0030313">
    <property type="term" value="C:cell envelope"/>
    <property type="evidence" value="ECO:0007669"/>
    <property type="project" value="UniProtKB-SubCell"/>
</dbReference>
<feature type="signal peptide" evidence="4">
    <location>
        <begin position="1"/>
        <end position="24"/>
    </location>
</feature>
<evidence type="ECO:0000256" key="2">
    <source>
        <dbReference type="ARBA" id="ARBA00022729"/>
    </source>
</evidence>
<dbReference type="InterPro" id="IPR022435">
    <property type="entry name" value="Surface-anchored_actinobac"/>
</dbReference>
<dbReference type="InterPro" id="IPR050492">
    <property type="entry name" value="Bact_metal-bind_prot9"/>
</dbReference>
<dbReference type="SUPFAM" id="SSF53807">
    <property type="entry name" value="Helical backbone' metal receptor"/>
    <property type="match status" value="1"/>
</dbReference>
<reference evidence="5 6" key="1">
    <citation type="journal article" date="2015" name="Genome Announc.">
        <title>Virulence Factor Genes Detected in the Complete Genome Sequence of Corynebacterium uterequi DSM 45634, Isolated from the Uterus of a Maiden Mare.</title>
        <authorList>
            <person name="Ruckert C."/>
            <person name="Kriete M."/>
            <person name="Jaenicke S."/>
            <person name="Winkler A."/>
            <person name="Tauch A."/>
        </authorList>
    </citation>
    <scope>NUCLEOTIDE SEQUENCE [LARGE SCALE GENOMIC DNA]</scope>
    <source>
        <strain evidence="5 6">DSM 45634</strain>
    </source>
</reference>
<dbReference type="AlphaFoldDB" id="A0A0G3HH09"/>
<dbReference type="Pfam" id="PF01297">
    <property type="entry name" value="ZnuA"/>
    <property type="match status" value="2"/>
</dbReference>
<evidence type="ECO:0000313" key="6">
    <source>
        <dbReference type="Proteomes" id="UP000035548"/>
    </source>
</evidence>
<proteinExistence type="inferred from homology"/>
<dbReference type="GO" id="GO:0030001">
    <property type="term" value="P:metal ion transport"/>
    <property type="evidence" value="ECO:0007669"/>
    <property type="project" value="InterPro"/>
</dbReference>
<feature type="chain" id="PRO_5002555059" evidence="4">
    <location>
        <begin position="25"/>
        <end position="493"/>
    </location>
</feature>
<dbReference type="InterPro" id="IPR006127">
    <property type="entry name" value="ZnuA-like"/>
</dbReference>
<evidence type="ECO:0000256" key="1">
    <source>
        <dbReference type="ARBA" id="ARBA00022448"/>
    </source>
</evidence>
<dbReference type="PRINTS" id="PR00690">
    <property type="entry name" value="ADHESNFAMILY"/>
</dbReference>
<comment type="similarity">
    <text evidence="3">Belongs to the bacterial solute-binding protein 9 family.</text>
</comment>
<dbReference type="GO" id="GO:0046872">
    <property type="term" value="F:metal ion binding"/>
    <property type="evidence" value="ECO:0007669"/>
    <property type="project" value="UniProtKB-KW"/>
</dbReference>
<reference evidence="6" key="2">
    <citation type="submission" date="2015-05" db="EMBL/GenBank/DDBJ databases">
        <title>Complete genome sequence of Corynebacterium uterequi DSM 45634, isolated from the uterus of a maiden mare.</title>
        <authorList>
            <person name="Ruckert C."/>
            <person name="Albersmeier A."/>
            <person name="Winkler A."/>
            <person name="Tauch A."/>
        </authorList>
    </citation>
    <scope>NUCLEOTIDE SEQUENCE [LARGE SCALE GENOMIC DNA]</scope>
    <source>
        <strain evidence="6">DSM 45634</strain>
    </source>
</reference>
<dbReference type="NCBIfam" id="TIGR03772">
    <property type="entry name" value="anch_rpt_subst"/>
    <property type="match status" value="1"/>
</dbReference>
<evidence type="ECO:0000256" key="3">
    <source>
        <dbReference type="RuleBase" id="RU003512"/>
    </source>
</evidence>
<dbReference type="PANTHER" id="PTHR42953">
    <property type="entry name" value="HIGH-AFFINITY ZINC UPTAKE SYSTEM PROTEIN ZNUA-RELATED"/>
    <property type="match status" value="1"/>
</dbReference>
<keyword evidence="1 3" id="KW-0813">Transport</keyword>
<dbReference type="Gene3D" id="3.40.50.1980">
    <property type="entry name" value="Nitrogenase molybdenum iron protein domain"/>
    <property type="match status" value="2"/>
</dbReference>
<dbReference type="STRING" id="1072256.CUTER_10530"/>
<dbReference type="EMBL" id="CP011546">
    <property type="protein sequence ID" value="AKK12070.1"/>
    <property type="molecule type" value="Genomic_DNA"/>
</dbReference>
<keyword evidence="2 4" id="KW-0732">Signal</keyword>
<dbReference type="PATRIC" id="fig|1072256.5.peg.2071"/>
<name>A0A0G3HH09_9CORY</name>
<gene>
    <name evidence="5" type="ORF">CUTER_10530</name>
</gene>
<dbReference type="InterPro" id="IPR006129">
    <property type="entry name" value="AdhesinB"/>
</dbReference>
<sequence length="493" mass="52928">MIRRLTAGAALIATATALASCASAADLPQRDDGITDVVTTTPIIYDLAKNVAGDRARVTSLMPPQADPHTYEPGLRDIRSVANADVVFANHLLLEDQALMGTVDNATLPQAKVVRIAENAEQYGATLIPLVEDVTLDTPWLGARVSGDLPADAPKDRRYVDLVATKVDGPGNLSAFVTGAFGQPQLQIDSSDGVNDRDLIRLPPNAHTHMSWGFTAPGRYQLHLDARVGEDTIASGVVDFAVGVDPGPNAVREGHYDIAIDLDALKLGVQGDAKSFATGAVEVPARTLQQIPPDPQYRFLGTRGNEVYLLPQAVLGKHVHGEIDPHLWHDADNARAYVRVIRDELSAADPAGAAEYQANAEAYLAKLAELDAFYQRTIDEIPPERRHLVTTHDGYGYLAKAYGLDVAGFVSPNPAVEPSTRDLIALTRTLEGLKVPAVFLEPQQAARPSTLSQLAGDLGVQICTIHGDMFTEDVTTYIDLMTANAQEIKDCLS</sequence>
<evidence type="ECO:0000256" key="4">
    <source>
        <dbReference type="SAM" id="SignalP"/>
    </source>
</evidence>
<dbReference type="PRINTS" id="PR00691">
    <property type="entry name" value="ADHESINB"/>
</dbReference>
<organism evidence="5 6">
    <name type="scientific">Corynebacterium uterequi</name>
    <dbReference type="NCBI Taxonomy" id="1072256"/>
    <lineage>
        <taxon>Bacteria</taxon>
        <taxon>Bacillati</taxon>
        <taxon>Actinomycetota</taxon>
        <taxon>Actinomycetes</taxon>
        <taxon>Mycobacteriales</taxon>
        <taxon>Corynebacteriaceae</taxon>
        <taxon>Corynebacterium</taxon>
    </lineage>
</organism>
<dbReference type="KEGG" id="cut:CUTER_10530"/>
<keyword evidence="6" id="KW-1185">Reference proteome</keyword>
<dbReference type="NCBIfam" id="NF038134">
    <property type="entry name" value="choice_anch_M"/>
    <property type="match status" value="1"/>
</dbReference>
<dbReference type="RefSeq" id="WP_047260352.1">
    <property type="nucleotide sequence ID" value="NZ_CP011546.1"/>
</dbReference>
<dbReference type="NCBIfam" id="TIGR03769">
    <property type="entry name" value="P_ac_wall_RPT"/>
    <property type="match status" value="1"/>
</dbReference>
<dbReference type="OrthoDB" id="9810636at2"/>
<dbReference type="PROSITE" id="PS51257">
    <property type="entry name" value="PROKAR_LIPOPROTEIN"/>
    <property type="match status" value="1"/>
</dbReference>
<dbReference type="InterPro" id="IPR006128">
    <property type="entry name" value="Lipoprotein_PsaA-like"/>
</dbReference>